<evidence type="ECO:0000256" key="7">
    <source>
        <dbReference type="ARBA" id="ARBA00023065"/>
    </source>
</evidence>
<dbReference type="GO" id="GO:1902600">
    <property type="term" value="P:proton transmembrane transport"/>
    <property type="evidence" value="ECO:0007669"/>
    <property type="project" value="InterPro"/>
</dbReference>
<evidence type="ECO:0000256" key="6">
    <source>
        <dbReference type="ARBA" id="ARBA00022989"/>
    </source>
</evidence>
<dbReference type="KEGG" id="pcon:B0A89_10185"/>
<evidence type="ECO:0000256" key="9">
    <source>
        <dbReference type="SAM" id="Phobius"/>
    </source>
</evidence>
<protein>
    <recommendedName>
        <fullName evidence="10">Cation/H+ exchanger transmembrane domain-containing protein</fullName>
    </recommendedName>
</protein>
<comment type="subcellular location">
    <subcellularLocation>
        <location evidence="1">Cell membrane</location>
        <topology evidence="1">Multi-pass membrane protein</topology>
    </subcellularLocation>
</comment>
<dbReference type="OrthoDB" id="9810860at2"/>
<dbReference type="PANTHER" id="PTHR32507:SF8">
    <property type="entry name" value="CNH1P"/>
    <property type="match status" value="1"/>
</dbReference>
<evidence type="ECO:0000256" key="4">
    <source>
        <dbReference type="ARBA" id="ARBA00022475"/>
    </source>
</evidence>
<keyword evidence="6 9" id="KW-1133">Transmembrane helix</keyword>
<dbReference type="EMBL" id="CP020612">
    <property type="protein sequence ID" value="ARJ69944.1"/>
    <property type="molecule type" value="Genomic_DNA"/>
</dbReference>
<dbReference type="Pfam" id="PF00999">
    <property type="entry name" value="Na_H_Exchanger"/>
    <property type="match status" value="1"/>
</dbReference>
<evidence type="ECO:0000256" key="1">
    <source>
        <dbReference type="ARBA" id="ARBA00004651"/>
    </source>
</evidence>
<feature type="transmembrane region" description="Helical" evidence="9">
    <location>
        <begin position="396"/>
        <end position="415"/>
    </location>
</feature>
<reference evidence="11 12" key="1">
    <citation type="submission" date="2017-03" db="EMBL/GenBank/DDBJ databases">
        <title>Genome sequence of Paracoccus contaminans isolated from a water microcosm.</title>
        <authorList>
            <person name="Aurass P."/>
            <person name="Karste S."/>
            <person name="Trost E."/>
            <person name="Glaeser S.P."/>
            <person name="Kaempfer P."/>
            <person name="Flieger A."/>
        </authorList>
    </citation>
    <scope>NUCLEOTIDE SEQUENCE [LARGE SCALE GENOMIC DNA]</scope>
    <source>
        <strain evidence="12">RKI 16-01929T\LMG 29738T\CCM 8701T\CIP 111112T</strain>
    </source>
</reference>
<organism evidence="11 12">
    <name type="scientific">Paracoccus contaminans</name>
    <dbReference type="NCBI Taxonomy" id="1945662"/>
    <lineage>
        <taxon>Bacteria</taxon>
        <taxon>Pseudomonadati</taxon>
        <taxon>Pseudomonadota</taxon>
        <taxon>Alphaproteobacteria</taxon>
        <taxon>Rhodobacterales</taxon>
        <taxon>Paracoccaceae</taxon>
        <taxon>Paracoccus</taxon>
    </lineage>
</organism>
<keyword evidence="5 9" id="KW-0812">Transmembrane</keyword>
<feature type="transmembrane region" description="Helical" evidence="9">
    <location>
        <begin position="111"/>
        <end position="140"/>
    </location>
</feature>
<dbReference type="Gene3D" id="1.20.1530.20">
    <property type="match status" value="1"/>
</dbReference>
<evidence type="ECO:0000259" key="10">
    <source>
        <dbReference type="Pfam" id="PF00999"/>
    </source>
</evidence>
<name>A0A1W6CYL3_9RHOB</name>
<evidence type="ECO:0000313" key="12">
    <source>
        <dbReference type="Proteomes" id="UP000193017"/>
    </source>
</evidence>
<dbReference type="InterPro" id="IPR038770">
    <property type="entry name" value="Na+/solute_symporter_sf"/>
</dbReference>
<dbReference type="InterPro" id="IPR006153">
    <property type="entry name" value="Cation/H_exchanger_TM"/>
</dbReference>
<dbReference type="RefSeq" id="WP_085378063.1">
    <property type="nucleotide sequence ID" value="NZ_CP020612.1"/>
</dbReference>
<keyword evidence="2" id="KW-0813">Transport</keyword>
<sequence>MSGLTITLTYPLLLALFGAAILLAALIPPIVSRYRLPRVMTLPIGCVLGGIVVGRFFDLPTLDVLDGGTVITHVTETVVLLSLTGCGLKIDRAPGWRSWGTTWRLLGPTMVLCIAGMTLLGWALLGLPLAAALLLGAALAPTDPVLAASVQVGPPGEGDGDEARFALTSEAGLNDGLAFPFVHLALAGAAALTAEVGIPGDYGLFNIHVLGDWLMHDVVWRLAVGLVIGPAVGWVTAWLAFRLASGGGVADAFLALGLMLLSYGLTEALHGYGFLAVFLSAITFRRFEDRHKIHSELHHFVEQTEVMGLIVVVFVLGMTVGQGLLRPLGWSGVAVALLFLLLVRPLAGWVSLAGAGLSRPSRAAVSVLGIRGVGSIYYMAYGLSHAPFSVEIGYRLWAVMTLVILVSMVFHGFAAPHLMKRLGDRPESVH</sequence>
<keyword evidence="3" id="KW-0050">Antiport</keyword>
<feature type="transmembrane region" description="Helical" evidence="9">
    <location>
        <begin position="218"/>
        <end position="241"/>
    </location>
</feature>
<feature type="transmembrane region" description="Helical" evidence="9">
    <location>
        <begin position="39"/>
        <end position="57"/>
    </location>
</feature>
<keyword evidence="7" id="KW-0406">Ion transport</keyword>
<dbReference type="AlphaFoldDB" id="A0A1W6CYL3"/>
<dbReference type="GO" id="GO:0005886">
    <property type="term" value="C:plasma membrane"/>
    <property type="evidence" value="ECO:0007669"/>
    <property type="project" value="UniProtKB-SubCell"/>
</dbReference>
<feature type="transmembrane region" description="Helical" evidence="9">
    <location>
        <begin position="330"/>
        <end position="352"/>
    </location>
</feature>
<keyword evidence="4" id="KW-1003">Cell membrane</keyword>
<dbReference type="Proteomes" id="UP000193017">
    <property type="component" value="Chromosome"/>
</dbReference>
<feature type="transmembrane region" description="Helical" evidence="9">
    <location>
        <begin position="305"/>
        <end position="324"/>
    </location>
</feature>
<feature type="transmembrane region" description="Helical" evidence="9">
    <location>
        <begin position="6"/>
        <end position="27"/>
    </location>
</feature>
<gene>
    <name evidence="11" type="ORF">B0A89_10185</name>
</gene>
<keyword evidence="12" id="KW-1185">Reference proteome</keyword>
<keyword evidence="8 9" id="KW-0472">Membrane</keyword>
<evidence type="ECO:0000256" key="3">
    <source>
        <dbReference type="ARBA" id="ARBA00022449"/>
    </source>
</evidence>
<evidence type="ECO:0000313" key="11">
    <source>
        <dbReference type="EMBL" id="ARJ69944.1"/>
    </source>
</evidence>
<dbReference type="GO" id="GO:0015297">
    <property type="term" value="F:antiporter activity"/>
    <property type="evidence" value="ECO:0007669"/>
    <property type="project" value="UniProtKB-KW"/>
</dbReference>
<feature type="transmembrane region" description="Helical" evidence="9">
    <location>
        <begin position="364"/>
        <end position="384"/>
    </location>
</feature>
<evidence type="ECO:0000256" key="8">
    <source>
        <dbReference type="ARBA" id="ARBA00023136"/>
    </source>
</evidence>
<dbReference type="STRING" id="1945662.B0A89_10185"/>
<feature type="transmembrane region" description="Helical" evidence="9">
    <location>
        <begin position="69"/>
        <end position="90"/>
    </location>
</feature>
<feature type="domain" description="Cation/H+ exchanger transmembrane" evidence="10">
    <location>
        <begin position="22"/>
        <end position="420"/>
    </location>
</feature>
<proteinExistence type="predicted"/>
<accession>A0A1W6CYL3</accession>
<feature type="transmembrane region" description="Helical" evidence="9">
    <location>
        <begin position="177"/>
        <end position="198"/>
    </location>
</feature>
<feature type="transmembrane region" description="Helical" evidence="9">
    <location>
        <begin position="253"/>
        <end position="284"/>
    </location>
</feature>
<dbReference type="PANTHER" id="PTHR32507">
    <property type="entry name" value="NA(+)/H(+) ANTIPORTER 1"/>
    <property type="match status" value="1"/>
</dbReference>
<evidence type="ECO:0000256" key="5">
    <source>
        <dbReference type="ARBA" id="ARBA00022692"/>
    </source>
</evidence>
<evidence type="ECO:0000256" key="2">
    <source>
        <dbReference type="ARBA" id="ARBA00022448"/>
    </source>
</evidence>